<dbReference type="Proteomes" id="UP000187609">
    <property type="component" value="Unassembled WGS sequence"/>
</dbReference>
<dbReference type="Gramene" id="OIT37537">
    <property type="protein sequence ID" value="OIT37537"/>
    <property type="gene ID" value="A4A49_07398"/>
</dbReference>
<keyword evidence="3" id="KW-1185">Reference proteome</keyword>
<proteinExistence type="predicted"/>
<dbReference type="EMBL" id="MJEQ01000299">
    <property type="protein sequence ID" value="OIT37537.1"/>
    <property type="molecule type" value="Genomic_DNA"/>
</dbReference>
<comment type="caution">
    <text evidence="2">The sequence shown here is derived from an EMBL/GenBank/DDBJ whole genome shotgun (WGS) entry which is preliminary data.</text>
</comment>
<evidence type="ECO:0000313" key="3">
    <source>
        <dbReference type="Proteomes" id="UP000187609"/>
    </source>
</evidence>
<protein>
    <submittedName>
        <fullName evidence="2">Uncharacterized protein</fullName>
    </submittedName>
</protein>
<gene>
    <name evidence="2" type="ORF">A4A49_07398</name>
</gene>
<feature type="region of interest" description="Disordered" evidence="1">
    <location>
        <begin position="123"/>
        <end position="142"/>
    </location>
</feature>
<dbReference type="AlphaFoldDB" id="A0A314L8W2"/>
<feature type="compositionally biased region" description="Acidic residues" evidence="1">
    <location>
        <begin position="124"/>
        <end position="141"/>
    </location>
</feature>
<accession>A0A314L8W2</accession>
<evidence type="ECO:0000313" key="2">
    <source>
        <dbReference type="EMBL" id="OIT37537.1"/>
    </source>
</evidence>
<name>A0A314L8W2_NICAT</name>
<evidence type="ECO:0000256" key="1">
    <source>
        <dbReference type="SAM" id="MobiDB-lite"/>
    </source>
</evidence>
<organism evidence="2 3">
    <name type="scientific">Nicotiana attenuata</name>
    <name type="common">Coyote tobacco</name>
    <dbReference type="NCBI Taxonomy" id="49451"/>
    <lineage>
        <taxon>Eukaryota</taxon>
        <taxon>Viridiplantae</taxon>
        <taxon>Streptophyta</taxon>
        <taxon>Embryophyta</taxon>
        <taxon>Tracheophyta</taxon>
        <taxon>Spermatophyta</taxon>
        <taxon>Magnoliopsida</taxon>
        <taxon>eudicotyledons</taxon>
        <taxon>Gunneridae</taxon>
        <taxon>Pentapetalae</taxon>
        <taxon>asterids</taxon>
        <taxon>lamiids</taxon>
        <taxon>Solanales</taxon>
        <taxon>Solanaceae</taxon>
        <taxon>Nicotianoideae</taxon>
        <taxon>Nicotianeae</taxon>
        <taxon>Nicotiana</taxon>
    </lineage>
</organism>
<sequence>MVSSGTAELFFLKIKWANFSSEVLFVLIVGAEAYVTMRSQFPHPNKVMLVHAAVTLATSVGAMICLARDIHVNVRNKLPMQGRRERDFENCWYGYAKLCNYCRNIWTLNITKAFDMWSINVRTEEEEEEEEEEDDEDDDDDRRDVNFNMIEMRGNVIDGGIWKFPPTDFVILYFSLMDENSFDRVTTTVDTRNDRLNNQQDLYFVTRDQGCALACQAVFITIRALLTCLEKLKN</sequence>
<reference evidence="2" key="1">
    <citation type="submission" date="2016-11" db="EMBL/GenBank/DDBJ databases">
        <title>The genome of Nicotiana attenuata.</title>
        <authorList>
            <person name="Xu S."/>
            <person name="Brockmoeller T."/>
            <person name="Gaquerel E."/>
            <person name="Navarro A."/>
            <person name="Kuhl H."/>
            <person name="Gase K."/>
            <person name="Ling Z."/>
            <person name="Zhou W."/>
            <person name="Kreitzer C."/>
            <person name="Stanke M."/>
            <person name="Tang H."/>
            <person name="Lyons E."/>
            <person name="Pandey P."/>
            <person name="Pandey S.P."/>
            <person name="Timmermann B."/>
            <person name="Baldwin I.T."/>
        </authorList>
    </citation>
    <scope>NUCLEOTIDE SEQUENCE [LARGE SCALE GENOMIC DNA]</scope>
    <source>
        <strain evidence="2">UT</strain>
    </source>
</reference>